<feature type="region of interest" description="Disordered" evidence="1">
    <location>
        <begin position="1"/>
        <end position="507"/>
    </location>
</feature>
<feature type="non-terminal residue" evidence="2">
    <location>
        <position position="507"/>
    </location>
</feature>
<feature type="compositionally biased region" description="Low complexity" evidence="1">
    <location>
        <begin position="475"/>
        <end position="494"/>
    </location>
</feature>
<accession>A0A6J4P0D1</accession>
<feature type="compositionally biased region" description="Basic residues" evidence="1">
    <location>
        <begin position="48"/>
        <end position="58"/>
    </location>
</feature>
<dbReference type="EMBL" id="CADCUY010000202">
    <property type="protein sequence ID" value="CAA9402523.1"/>
    <property type="molecule type" value="Genomic_DNA"/>
</dbReference>
<evidence type="ECO:0000256" key="1">
    <source>
        <dbReference type="SAM" id="MobiDB-lite"/>
    </source>
</evidence>
<proteinExistence type="predicted"/>
<reference evidence="2" key="1">
    <citation type="submission" date="2020-02" db="EMBL/GenBank/DDBJ databases">
        <authorList>
            <person name="Meier V. D."/>
        </authorList>
    </citation>
    <scope>NUCLEOTIDE SEQUENCE</scope>
    <source>
        <strain evidence="2">AVDCRST_MAG35</strain>
    </source>
</reference>
<feature type="compositionally biased region" description="Low complexity" evidence="1">
    <location>
        <begin position="89"/>
        <end position="98"/>
    </location>
</feature>
<feature type="compositionally biased region" description="Basic residues" evidence="1">
    <location>
        <begin position="250"/>
        <end position="283"/>
    </location>
</feature>
<dbReference type="GO" id="GO:0046556">
    <property type="term" value="F:alpha-L-arabinofuranosidase activity"/>
    <property type="evidence" value="ECO:0007669"/>
    <property type="project" value="UniProtKB-EC"/>
</dbReference>
<evidence type="ECO:0000313" key="2">
    <source>
        <dbReference type="EMBL" id="CAA9402523.1"/>
    </source>
</evidence>
<organism evidence="2">
    <name type="scientific">uncultured Quadrisphaera sp</name>
    <dbReference type="NCBI Taxonomy" id="904978"/>
    <lineage>
        <taxon>Bacteria</taxon>
        <taxon>Bacillati</taxon>
        <taxon>Actinomycetota</taxon>
        <taxon>Actinomycetes</taxon>
        <taxon>Kineosporiales</taxon>
        <taxon>Kineosporiaceae</taxon>
        <taxon>Quadrisphaera</taxon>
        <taxon>environmental samples</taxon>
    </lineage>
</organism>
<keyword evidence="2" id="KW-0326">Glycosidase</keyword>
<feature type="compositionally biased region" description="Basic and acidic residues" evidence="1">
    <location>
        <begin position="175"/>
        <end position="189"/>
    </location>
</feature>
<dbReference type="AlphaFoldDB" id="A0A6J4P0D1"/>
<protein>
    <submittedName>
        <fullName evidence="2">GH51</fullName>
        <ecNumber evidence="2">3.2.1.55</ecNumber>
    </submittedName>
</protein>
<feature type="compositionally biased region" description="Gly residues" evidence="1">
    <location>
        <begin position="124"/>
        <end position="137"/>
    </location>
</feature>
<feature type="non-terminal residue" evidence="2">
    <location>
        <position position="1"/>
    </location>
</feature>
<feature type="compositionally biased region" description="Basic residues" evidence="1">
    <location>
        <begin position="404"/>
        <end position="417"/>
    </location>
</feature>
<feature type="compositionally biased region" description="Basic and acidic residues" evidence="1">
    <location>
        <begin position="17"/>
        <end position="26"/>
    </location>
</feature>
<feature type="compositionally biased region" description="Basic residues" evidence="1">
    <location>
        <begin position="27"/>
        <end position="41"/>
    </location>
</feature>
<feature type="compositionally biased region" description="Basic and acidic residues" evidence="1">
    <location>
        <begin position="217"/>
        <end position="232"/>
    </location>
</feature>
<feature type="compositionally biased region" description="Basic residues" evidence="1">
    <location>
        <begin position="108"/>
        <end position="123"/>
    </location>
</feature>
<feature type="compositionally biased region" description="Basic residues" evidence="1">
    <location>
        <begin position="139"/>
        <end position="151"/>
    </location>
</feature>
<name>A0A6J4P0D1_9ACTN</name>
<gene>
    <name evidence="2" type="ORF">AVDCRST_MAG35-989</name>
</gene>
<sequence length="507" mass="54285">EPDGHRLARPAPRLHRRPGEPEDVRLLRRAHGPVRLHRHLRAGPPVGRRGRVPHRRPRPGAGARGDRGALPRRQLRLRLPVGGRRRAGRAAPAPARPRLAQRRDQPLRPRRVHAVGGAGRRRAGAGGQPGHPRGAGGRRPARVHHRRRRHGAVGAAPQPRRGAAVPGARVVPGQRDGRPLADRAQDGARVRAPGGGDGAGDADGRPRPHAGGLRQLEPLHADLRGVGGDRARARLRAGRPDLGARLLPAGRRRPRQPPGRGARHGRVRRRRGRHGRRGARRRPAREADHDRLRRVERLVPGPVRRAGPADRVGRGAAADRGHLRRRRRGGRGQPADLPAAAQRPGGLGVPGAAGQRDRDDPQRARRPGVAADDLPPVRAGGGAGPRRGAAGAGALADLRDGPARRRAGGRRRGHPRRGGGGAGGLRGQPLDHGAGDPRRRPARLRRRAPDRGHGARRRRRAGRQHRARARPRGPAPARRGGAGRRAPGPADAAGLVERRPGGRAPQL</sequence>
<keyword evidence="2" id="KW-0378">Hydrolase</keyword>
<feature type="compositionally biased region" description="Low complexity" evidence="1">
    <location>
        <begin position="240"/>
        <end position="249"/>
    </location>
</feature>
<feature type="compositionally biased region" description="Basic residues" evidence="1">
    <location>
        <begin position="454"/>
        <end position="471"/>
    </location>
</feature>
<dbReference type="EC" id="3.2.1.55" evidence="2"/>
<feature type="compositionally biased region" description="Basic and acidic residues" evidence="1">
    <location>
        <begin position="307"/>
        <end position="321"/>
    </location>
</feature>
<feature type="compositionally biased region" description="Low complexity" evidence="1">
    <location>
        <begin position="386"/>
        <end position="396"/>
    </location>
</feature>
<feature type="compositionally biased region" description="Basic and acidic residues" evidence="1">
    <location>
        <begin position="284"/>
        <end position="297"/>
    </location>
</feature>